<reference evidence="2 3" key="1">
    <citation type="submission" date="2019-01" db="EMBL/GenBank/DDBJ databases">
        <title>Draft genome sequence of Dictyobacter sp. Uno17.</title>
        <authorList>
            <person name="Wang C.M."/>
            <person name="Zheng Y."/>
            <person name="Sakai Y."/>
            <person name="Abe K."/>
            <person name="Yokota A."/>
            <person name="Yabe S."/>
        </authorList>
    </citation>
    <scope>NUCLEOTIDE SEQUENCE [LARGE SCALE GENOMIC DNA]</scope>
    <source>
        <strain evidence="2 3">Uno17</strain>
    </source>
</reference>
<dbReference type="InterPro" id="IPR000477">
    <property type="entry name" value="RT_dom"/>
</dbReference>
<dbReference type="Pfam" id="PF01348">
    <property type="entry name" value="Intron_maturas2"/>
    <property type="match status" value="1"/>
</dbReference>
<evidence type="ECO:0000313" key="2">
    <source>
        <dbReference type="EMBL" id="GCF11698.1"/>
    </source>
</evidence>
<dbReference type="Pfam" id="PF21368">
    <property type="entry name" value="AI2M-like_HNH"/>
    <property type="match status" value="1"/>
</dbReference>
<accession>A0A5A5TKD9</accession>
<proteinExistence type="predicted"/>
<name>A0A5A5TKD9_9CHLR</name>
<dbReference type="RefSeq" id="WP_149404510.1">
    <property type="nucleotide sequence ID" value="NZ_BIXY01000134.1"/>
</dbReference>
<protein>
    <submittedName>
        <fullName evidence="2">Maturase</fullName>
    </submittedName>
</protein>
<gene>
    <name evidence="2" type="ORF">KDI_52620</name>
</gene>
<feature type="domain" description="Reverse transcriptase" evidence="1">
    <location>
        <begin position="70"/>
        <end position="368"/>
    </location>
</feature>
<evidence type="ECO:0000259" key="1">
    <source>
        <dbReference type="PROSITE" id="PS50878"/>
    </source>
</evidence>
<dbReference type="InterPro" id="IPR043502">
    <property type="entry name" value="DNA/RNA_pol_sf"/>
</dbReference>
<dbReference type="PANTHER" id="PTHR34047">
    <property type="entry name" value="NUCLEAR INTRON MATURASE 1, MITOCHONDRIAL-RELATED"/>
    <property type="match status" value="1"/>
</dbReference>
<dbReference type="PANTHER" id="PTHR34047:SF8">
    <property type="entry name" value="PROTEIN YKFC"/>
    <property type="match status" value="1"/>
</dbReference>
<dbReference type="InterPro" id="IPR051083">
    <property type="entry name" value="GrpII_Intron_Splice-Mob/Def"/>
</dbReference>
<dbReference type="SUPFAM" id="SSF56672">
    <property type="entry name" value="DNA/RNA polymerases"/>
    <property type="match status" value="1"/>
</dbReference>
<evidence type="ECO:0000313" key="3">
    <source>
        <dbReference type="Proteomes" id="UP000322530"/>
    </source>
</evidence>
<sequence length="636" mass="73711">MLSATVIRRLEALETISKQGKPINGVFRLLENPILWHEAYANIYANTGAMTPGVDEVTLDGFSEERVTSIITRLKSGTYRFQPVRRTYVPKKNGKKRPLGISSGDDKLVQEVVRIILERIYEPIFDNHSHGFRAGRSPHTALEQIDRQWQAVKWFVDMDLRDYFNTIPHDLLITLLSKKIEDKRFLRLIQAMLDAGYVEDWRYHATYSGVPQGSICAPILANVLLHELDTFMSATKRRFDQGKKRKENPLYRHYSYQIRSLRGKWDSLKGKEEAKHELQRIQQEIRRIDQLRKQIPSGDPFDGGYKRLFYCRYADDFCLGIIGSRADAEQVRQEVRQFIEHNLRLTIAEEKSHICHSKKGVTFVGYELRTYSADRVIKLKRGTRHTWVKSLSEAIQLHIPQDKMQKFCTQRGYGDYVTGKATHKPQWMNLTDAEIILAYNGEFGGLANYYALATGVKKTLHKLEWVWQTSLLKTLANKHKTSVNKIVKRLKTQDGLKLAVKREQETRYTKVFRLKDLRKPAPHDSQLDVQQNGYVWTLSFSEVMKRLNKKQCEYCETTEGPFEVHHVRKLKDVAKGKAFWQRMMAARRRKTLVLCRNCHHQLHAGTLPDKESLKKRVNGEPCASKGARTVLRAGDG</sequence>
<dbReference type="GO" id="GO:0006397">
    <property type="term" value="P:mRNA processing"/>
    <property type="evidence" value="ECO:0007669"/>
    <property type="project" value="InterPro"/>
</dbReference>
<comment type="caution">
    <text evidence="2">The sequence shown here is derived from an EMBL/GenBank/DDBJ whole genome shotgun (WGS) entry which is preliminary data.</text>
</comment>
<dbReference type="CDD" id="cd01651">
    <property type="entry name" value="RT_G2_intron"/>
    <property type="match status" value="1"/>
</dbReference>
<dbReference type="InterPro" id="IPR024937">
    <property type="entry name" value="Domain_X"/>
</dbReference>
<dbReference type="AlphaFoldDB" id="A0A5A5TKD9"/>
<dbReference type="InterPro" id="IPR049030">
    <property type="entry name" value="AI2M-like_HNH"/>
</dbReference>
<keyword evidence="3" id="KW-1185">Reference proteome</keyword>
<dbReference type="PROSITE" id="PS50878">
    <property type="entry name" value="RT_POL"/>
    <property type="match status" value="1"/>
</dbReference>
<dbReference type="Pfam" id="PF00078">
    <property type="entry name" value="RVT_1"/>
    <property type="match status" value="2"/>
</dbReference>
<dbReference type="OrthoDB" id="140258at2"/>
<organism evidence="2 3">
    <name type="scientific">Dictyobacter arantiisoli</name>
    <dbReference type="NCBI Taxonomy" id="2014874"/>
    <lineage>
        <taxon>Bacteria</taxon>
        <taxon>Bacillati</taxon>
        <taxon>Chloroflexota</taxon>
        <taxon>Ktedonobacteria</taxon>
        <taxon>Ktedonobacterales</taxon>
        <taxon>Dictyobacteraceae</taxon>
        <taxon>Dictyobacter</taxon>
    </lineage>
</organism>
<dbReference type="EMBL" id="BIXY01000134">
    <property type="protein sequence ID" value="GCF11698.1"/>
    <property type="molecule type" value="Genomic_DNA"/>
</dbReference>
<dbReference type="Proteomes" id="UP000322530">
    <property type="component" value="Unassembled WGS sequence"/>
</dbReference>